<gene>
    <name evidence="1" type="ORF">PanWU01x14_187090</name>
</gene>
<keyword evidence="2" id="KW-1185">Reference proteome</keyword>
<proteinExistence type="predicted"/>
<organism evidence="1 2">
    <name type="scientific">Parasponia andersonii</name>
    <name type="common">Sponia andersonii</name>
    <dbReference type="NCBI Taxonomy" id="3476"/>
    <lineage>
        <taxon>Eukaryota</taxon>
        <taxon>Viridiplantae</taxon>
        <taxon>Streptophyta</taxon>
        <taxon>Embryophyta</taxon>
        <taxon>Tracheophyta</taxon>
        <taxon>Spermatophyta</taxon>
        <taxon>Magnoliopsida</taxon>
        <taxon>eudicotyledons</taxon>
        <taxon>Gunneridae</taxon>
        <taxon>Pentapetalae</taxon>
        <taxon>rosids</taxon>
        <taxon>fabids</taxon>
        <taxon>Rosales</taxon>
        <taxon>Cannabaceae</taxon>
        <taxon>Parasponia</taxon>
    </lineage>
</organism>
<evidence type="ECO:0000313" key="1">
    <source>
        <dbReference type="EMBL" id="PON55641.1"/>
    </source>
</evidence>
<reference evidence="2" key="1">
    <citation type="submission" date="2016-06" db="EMBL/GenBank/DDBJ databases">
        <title>Parallel loss of symbiosis genes in relatives of nitrogen-fixing non-legume Parasponia.</title>
        <authorList>
            <person name="Van Velzen R."/>
            <person name="Holmer R."/>
            <person name="Bu F."/>
            <person name="Rutten L."/>
            <person name="Van Zeijl A."/>
            <person name="Liu W."/>
            <person name="Santuari L."/>
            <person name="Cao Q."/>
            <person name="Sharma T."/>
            <person name="Shen D."/>
            <person name="Roswanjaya Y."/>
            <person name="Wardhani T."/>
            <person name="Kalhor M.S."/>
            <person name="Jansen J."/>
            <person name="Van den Hoogen J."/>
            <person name="Gungor B."/>
            <person name="Hartog M."/>
            <person name="Hontelez J."/>
            <person name="Verver J."/>
            <person name="Yang W.-C."/>
            <person name="Schijlen E."/>
            <person name="Repin R."/>
            <person name="Schilthuizen M."/>
            <person name="Schranz E."/>
            <person name="Heidstra R."/>
            <person name="Miyata K."/>
            <person name="Fedorova E."/>
            <person name="Kohlen W."/>
            <person name="Bisseling T."/>
            <person name="Smit S."/>
            <person name="Geurts R."/>
        </authorList>
    </citation>
    <scope>NUCLEOTIDE SEQUENCE [LARGE SCALE GENOMIC DNA]</scope>
    <source>
        <strain evidence="2">cv. WU1-14</strain>
    </source>
</reference>
<dbReference type="EMBL" id="JXTB01000181">
    <property type="protein sequence ID" value="PON55641.1"/>
    <property type="molecule type" value="Genomic_DNA"/>
</dbReference>
<sequence length="134" mass="14792">MTSIWRISREGSFPRGGKILQLGQPLSTSLLKLTRQSIHFENAAPWYSLISRETKLGGGSKASSKAFDSSSVLLGPVHCKKFSFKSTRSCLFLSSTFLASLASSKFPMPCIQRYPRKPSSLFKSPSSIAFLLLR</sequence>
<dbReference type="OrthoDB" id="10391203at2759"/>
<protein>
    <submittedName>
        <fullName evidence="1">Uncharacterized protein</fullName>
    </submittedName>
</protein>
<dbReference type="AlphaFoldDB" id="A0A2P5C3Q3"/>
<accession>A0A2P5C3Q3</accession>
<name>A0A2P5C3Q3_PARAD</name>
<dbReference type="Proteomes" id="UP000237105">
    <property type="component" value="Unassembled WGS sequence"/>
</dbReference>
<evidence type="ECO:0000313" key="2">
    <source>
        <dbReference type="Proteomes" id="UP000237105"/>
    </source>
</evidence>
<comment type="caution">
    <text evidence="1">The sequence shown here is derived from an EMBL/GenBank/DDBJ whole genome shotgun (WGS) entry which is preliminary data.</text>
</comment>